<evidence type="ECO:0000259" key="3">
    <source>
        <dbReference type="Pfam" id="PF02557"/>
    </source>
</evidence>
<reference evidence="4 5" key="1">
    <citation type="submission" date="2023-04" db="EMBL/GenBank/DDBJ databases">
        <title>Genome Encyclopedia of Bacteria and Archaea VI: Functional Genomics of Type Strains.</title>
        <authorList>
            <person name="Whitman W."/>
        </authorList>
    </citation>
    <scope>NUCLEOTIDE SEQUENCE [LARGE SCALE GENOMIC DNA]</scope>
    <source>
        <strain evidence="4 5">SG_E_30_P1</strain>
    </source>
</reference>
<keyword evidence="5" id="KW-1185">Reference proteome</keyword>
<evidence type="ECO:0000256" key="2">
    <source>
        <dbReference type="SAM" id="SignalP"/>
    </source>
</evidence>
<evidence type="ECO:0000313" key="4">
    <source>
        <dbReference type="EMBL" id="MDH6182531.1"/>
    </source>
</evidence>
<organism evidence="4 5">
    <name type="scientific">Antiquaquibacter oligotrophicus</name>
    <dbReference type="NCBI Taxonomy" id="2880260"/>
    <lineage>
        <taxon>Bacteria</taxon>
        <taxon>Bacillati</taxon>
        <taxon>Actinomycetota</taxon>
        <taxon>Actinomycetes</taxon>
        <taxon>Micrococcales</taxon>
        <taxon>Microbacteriaceae</taxon>
        <taxon>Antiquaquibacter</taxon>
    </lineage>
</organism>
<keyword evidence="2" id="KW-0732">Signal</keyword>
<keyword evidence="4" id="KW-0645">Protease</keyword>
<dbReference type="InterPro" id="IPR009045">
    <property type="entry name" value="Zn_M74/Hedgehog-like"/>
</dbReference>
<dbReference type="InterPro" id="IPR003709">
    <property type="entry name" value="VanY-like_core_dom"/>
</dbReference>
<feature type="signal peptide" evidence="2">
    <location>
        <begin position="1"/>
        <end position="20"/>
    </location>
</feature>
<protein>
    <submittedName>
        <fullName evidence="4">D-alanyl-D-alanine carboxypeptidase</fullName>
        <ecNumber evidence="4">3.4.17.14</ecNumber>
    </submittedName>
</protein>
<dbReference type="CDD" id="cd14846">
    <property type="entry name" value="Peptidase_M15_like"/>
    <property type="match status" value="1"/>
</dbReference>
<proteinExistence type="predicted"/>
<evidence type="ECO:0000256" key="1">
    <source>
        <dbReference type="SAM" id="MobiDB-lite"/>
    </source>
</evidence>
<dbReference type="Pfam" id="PF02557">
    <property type="entry name" value="VanY"/>
    <property type="match status" value="1"/>
</dbReference>
<dbReference type="PANTHER" id="PTHR34385">
    <property type="entry name" value="D-ALANYL-D-ALANINE CARBOXYPEPTIDASE"/>
    <property type="match status" value="1"/>
</dbReference>
<dbReference type="Proteomes" id="UP001160142">
    <property type="component" value="Unassembled WGS sequence"/>
</dbReference>
<accession>A0ABT6KRP8</accession>
<keyword evidence="4" id="KW-0378">Hydrolase</keyword>
<dbReference type="EC" id="3.4.17.14" evidence="4"/>
<dbReference type="SUPFAM" id="SSF55166">
    <property type="entry name" value="Hedgehog/DD-peptidase"/>
    <property type="match status" value="1"/>
</dbReference>
<dbReference type="EMBL" id="JARXVQ010000001">
    <property type="protein sequence ID" value="MDH6182531.1"/>
    <property type="molecule type" value="Genomic_DNA"/>
</dbReference>
<dbReference type="PANTHER" id="PTHR34385:SF1">
    <property type="entry name" value="PEPTIDOGLYCAN L-ALANYL-D-GLUTAMATE ENDOPEPTIDASE CWLK"/>
    <property type="match status" value="1"/>
</dbReference>
<sequence>MSLRFTPVLLIAALSLAGCAAVAPEQPSPPDPGPLSVAPQAPDTAGLTADDGYVAPGVWLTLNDDVPAITNLDPDLRRALDAAAAASDVEFSFTSGWRSGDYQQHLYDEAVANYGSEEEARKWVMLPDDSQHVHGKAVDVATADAMDWINRFGAPFGLCQIYANESWHFEFVPGVTEQCPPMLLDSTAG</sequence>
<dbReference type="PROSITE" id="PS51257">
    <property type="entry name" value="PROKAR_LIPOPROTEIN"/>
    <property type="match status" value="1"/>
</dbReference>
<dbReference type="InterPro" id="IPR052179">
    <property type="entry name" value="DD-CPase-like"/>
</dbReference>
<feature type="chain" id="PRO_5045486522" evidence="2">
    <location>
        <begin position="21"/>
        <end position="189"/>
    </location>
</feature>
<evidence type="ECO:0000313" key="5">
    <source>
        <dbReference type="Proteomes" id="UP001160142"/>
    </source>
</evidence>
<feature type="domain" description="D-alanyl-D-alanine carboxypeptidase-like core" evidence="3">
    <location>
        <begin position="79"/>
        <end position="146"/>
    </location>
</feature>
<dbReference type="RefSeq" id="WP_322134807.1">
    <property type="nucleotide sequence ID" value="NZ_CP085036.1"/>
</dbReference>
<dbReference type="Gene3D" id="3.30.1380.10">
    <property type="match status" value="1"/>
</dbReference>
<feature type="region of interest" description="Disordered" evidence="1">
    <location>
        <begin position="22"/>
        <end position="47"/>
    </location>
</feature>
<dbReference type="GO" id="GO:0009046">
    <property type="term" value="F:zinc D-Ala-D-Ala carboxypeptidase activity"/>
    <property type="evidence" value="ECO:0007669"/>
    <property type="project" value="UniProtKB-EC"/>
</dbReference>
<comment type="caution">
    <text evidence="4">The sequence shown here is derived from an EMBL/GenBank/DDBJ whole genome shotgun (WGS) entry which is preliminary data.</text>
</comment>
<keyword evidence="4" id="KW-0121">Carboxypeptidase</keyword>
<name>A0ABT6KRP8_9MICO</name>
<gene>
    <name evidence="4" type="ORF">M2152_002713</name>
</gene>